<feature type="domain" description="MrpA C-terminal/MbhD" evidence="7">
    <location>
        <begin position="1"/>
        <end position="64"/>
    </location>
</feature>
<evidence type="ECO:0000256" key="5">
    <source>
        <dbReference type="ARBA" id="ARBA00023136"/>
    </source>
</evidence>
<dbReference type="InterPro" id="IPR025383">
    <property type="entry name" value="MrpA_C/MbhD"/>
</dbReference>
<accession>M1QB44</accession>
<evidence type="ECO:0000256" key="3">
    <source>
        <dbReference type="ARBA" id="ARBA00022692"/>
    </source>
</evidence>
<keyword evidence="4 6" id="KW-1133">Transmembrane helix</keyword>
<evidence type="ECO:0000259" key="7">
    <source>
        <dbReference type="Pfam" id="PF13244"/>
    </source>
</evidence>
<gene>
    <name evidence="8" type="ORF">FLSS-20_0014</name>
</gene>
<keyword evidence="5 6" id="KW-0472">Membrane</keyword>
<organism evidence="8">
    <name type="scientific">uncultured organism</name>
    <dbReference type="NCBI Taxonomy" id="155900"/>
    <lineage>
        <taxon>unclassified sequences</taxon>
        <taxon>environmental samples</taxon>
    </lineage>
</organism>
<keyword evidence="3 6" id="KW-0812">Transmembrane</keyword>
<evidence type="ECO:0000256" key="4">
    <source>
        <dbReference type="ARBA" id="ARBA00022989"/>
    </source>
</evidence>
<evidence type="ECO:0000256" key="1">
    <source>
        <dbReference type="ARBA" id="ARBA00004651"/>
    </source>
</evidence>
<feature type="transmembrane region" description="Helical" evidence="6">
    <location>
        <begin position="41"/>
        <end position="60"/>
    </location>
</feature>
<evidence type="ECO:0000256" key="6">
    <source>
        <dbReference type="SAM" id="Phobius"/>
    </source>
</evidence>
<dbReference type="Pfam" id="PF13244">
    <property type="entry name" value="MbhD"/>
    <property type="match status" value="1"/>
</dbReference>
<name>M1QB44_9ZZZZ</name>
<proteinExistence type="predicted"/>
<dbReference type="EMBL" id="JX684085">
    <property type="protein sequence ID" value="AGF93213.1"/>
    <property type="molecule type" value="Genomic_DNA"/>
</dbReference>
<keyword evidence="2" id="KW-1003">Cell membrane</keyword>
<sequence>MLISGIAALVFDNLLSSIIAAGFVSLMASALFYFLKAPDVAMTEAAIGAGLTTAIFVITLRKTEGSESE</sequence>
<dbReference type="AlphaFoldDB" id="M1QB44"/>
<reference evidence="8" key="1">
    <citation type="journal article" date="2013" name="Syst. Appl. Microbiol.">
        <title>New insights into the archaeal diversity of a hypersaline microbial mat obtained by a metagenomic approach.</title>
        <authorList>
            <person name="Lopez-Lopez A."/>
            <person name="Richter M."/>
            <person name="Pena A."/>
            <person name="Tamames J."/>
            <person name="Rossello-Mora R."/>
        </authorList>
    </citation>
    <scope>NUCLEOTIDE SEQUENCE</scope>
</reference>
<dbReference type="GO" id="GO:0005886">
    <property type="term" value="C:plasma membrane"/>
    <property type="evidence" value="ECO:0007669"/>
    <property type="project" value="UniProtKB-SubCell"/>
</dbReference>
<comment type="subcellular location">
    <subcellularLocation>
        <location evidence="1">Cell membrane</location>
        <topology evidence="1">Multi-pass membrane protein</topology>
    </subcellularLocation>
</comment>
<evidence type="ECO:0000313" key="8">
    <source>
        <dbReference type="EMBL" id="AGF93213.1"/>
    </source>
</evidence>
<feature type="transmembrane region" description="Helical" evidence="6">
    <location>
        <begin position="12"/>
        <end position="35"/>
    </location>
</feature>
<protein>
    <submittedName>
        <fullName evidence="8">Membrane-bound NADP+-reducing complex MBX, subunit MbxD (Na+/H+ transporter subunit)</fullName>
    </submittedName>
</protein>
<evidence type="ECO:0000256" key="2">
    <source>
        <dbReference type="ARBA" id="ARBA00022475"/>
    </source>
</evidence>